<name>A0A2B7WTN5_POLH7</name>
<keyword evidence="3" id="KW-1133">Transmembrane helix</keyword>
<dbReference type="PROSITE" id="PS50026">
    <property type="entry name" value="EGF_3"/>
    <property type="match status" value="1"/>
</dbReference>
<gene>
    <name evidence="5" type="ORF">AJ80_09219</name>
</gene>
<dbReference type="EMBL" id="PDNA01000258">
    <property type="protein sequence ID" value="PGH00166.1"/>
    <property type="molecule type" value="Genomic_DNA"/>
</dbReference>
<dbReference type="CDD" id="cd00054">
    <property type="entry name" value="EGF_CA"/>
    <property type="match status" value="1"/>
</dbReference>
<feature type="disulfide bond" evidence="1">
    <location>
        <begin position="603"/>
        <end position="612"/>
    </location>
</feature>
<reference evidence="5 6" key="1">
    <citation type="submission" date="2017-10" db="EMBL/GenBank/DDBJ databases">
        <title>Comparative genomics in systemic dimorphic fungi from Ajellomycetaceae.</title>
        <authorList>
            <person name="Munoz J.F."/>
            <person name="Mcewen J.G."/>
            <person name="Clay O.K."/>
            <person name="Cuomo C.A."/>
        </authorList>
    </citation>
    <scope>NUCLEOTIDE SEQUENCE [LARGE SCALE GENOMIC DNA]</scope>
    <source>
        <strain evidence="5 6">UAMH7299</strain>
    </source>
</reference>
<keyword evidence="6" id="KW-1185">Reference proteome</keyword>
<sequence length="859" mass="91786">MSEDSESGVGRKGSVRRARERLAAGLPSETAGQTLTFPISSLSQGPAASAPRRPPPVPTAFKGLDNGPKGAVISKPSPIPQWPLRDTADVPRSDRNAPFDDSPSKSAAPQRPPRPSNVPSLLDSSKVQEYTPSFQYRQQEKDSDDNGILSPSRSTDLPTSVRSSTTSSVGTIPDFPFPAGQPTQSGTTGSSGRKPQYLGPPPAMRRGPSSYYSSSSFVSPIPEEFPESVPRYGGSYASSKVIPSSWGSGSPESDILNAYEDYPDEYDDYKGQPMSPQNEETTLVRQASLGKRGKPSLRTINRPPIDTSQDGRAARSRSGSQGSKSPPSRGEVGTAAVGITASSKNDRPEVPNLPKSTYVPPSGNQSNRNRADSYSSGSELDDDLEKPPIPVMSMKELESGQFNATKRRPPRLNIDAVRESEARGSLTSLPDLIRRATRLASNLDRGKTASRFGMMDLLGESKGQHQHGRQSGISDILASFPPPGIATPTGASMSSHWPGPFDNGGSSNKRNPDVMFPEPDQEAPRARRQCCGMPRWSFILLCIFLVIIIAAAVIIPIVLIVLPRQAEAPRPTSAIASASCQATDPCQNGGMSIGTPGSCGCVCVGGFSGPKCGVRGDNSCVTSKIPDASGDISNVTMGSALPRLFTVSENTFNIPLNASKILALFSADDVSCTSENALVTFNGASRKRGVLDLRGHVADENHTARRRAHRHHTTSHRTAHSRALLPRQPQIVSDGDKKDTTRNTPSPTPTTSTSSQTSTTPSSRPSVIVPARTLDFARVAVLFMFERTGSLDNAIDAHDAIQSFFRNPTGMSEGSMDQSMGSGSNLQEFELDFVNYRILMEDGKSVGGKENLRVASHLQ</sequence>
<keyword evidence="1" id="KW-1015">Disulfide bond</keyword>
<organism evidence="5 6">
    <name type="scientific">Polytolypa hystricis (strain UAMH7299)</name>
    <dbReference type="NCBI Taxonomy" id="1447883"/>
    <lineage>
        <taxon>Eukaryota</taxon>
        <taxon>Fungi</taxon>
        <taxon>Dikarya</taxon>
        <taxon>Ascomycota</taxon>
        <taxon>Pezizomycotina</taxon>
        <taxon>Eurotiomycetes</taxon>
        <taxon>Eurotiomycetidae</taxon>
        <taxon>Onygenales</taxon>
        <taxon>Onygenales incertae sedis</taxon>
        <taxon>Polytolypa</taxon>
    </lineage>
</organism>
<feature type="compositionally biased region" description="Low complexity" evidence="2">
    <location>
        <begin position="308"/>
        <end position="330"/>
    </location>
</feature>
<dbReference type="PANTHER" id="PTHR17178:SF0">
    <property type="entry name" value="SERGLYCIN"/>
    <property type="match status" value="1"/>
</dbReference>
<protein>
    <recommendedName>
        <fullName evidence="4">EGF-like domain-containing protein</fullName>
    </recommendedName>
</protein>
<comment type="caution">
    <text evidence="1">Lacks conserved residue(s) required for the propagation of feature annotation.</text>
</comment>
<feature type="compositionally biased region" description="Polar residues" evidence="2">
    <location>
        <begin position="362"/>
        <end position="378"/>
    </location>
</feature>
<evidence type="ECO:0000313" key="5">
    <source>
        <dbReference type="EMBL" id="PGH00166.1"/>
    </source>
</evidence>
<evidence type="ECO:0000259" key="4">
    <source>
        <dbReference type="PROSITE" id="PS50026"/>
    </source>
</evidence>
<comment type="caution">
    <text evidence="5">The sequence shown here is derived from an EMBL/GenBank/DDBJ whole genome shotgun (WGS) entry which is preliminary data.</text>
</comment>
<feature type="compositionally biased region" description="Basic and acidic residues" evidence="2">
    <location>
        <begin position="86"/>
        <end position="98"/>
    </location>
</feature>
<feature type="domain" description="EGF-like" evidence="4">
    <location>
        <begin position="576"/>
        <end position="613"/>
    </location>
</feature>
<evidence type="ECO:0000313" key="6">
    <source>
        <dbReference type="Proteomes" id="UP000224634"/>
    </source>
</evidence>
<evidence type="ECO:0000256" key="2">
    <source>
        <dbReference type="SAM" id="MobiDB-lite"/>
    </source>
</evidence>
<dbReference type="AlphaFoldDB" id="A0A2B7WTN5"/>
<dbReference type="InterPro" id="IPR000742">
    <property type="entry name" value="EGF"/>
</dbReference>
<feature type="compositionally biased region" description="Polar residues" evidence="2">
    <location>
        <begin position="274"/>
        <end position="285"/>
    </location>
</feature>
<feature type="region of interest" description="Disordered" evidence="2">
    <location>
        <begin position="694"/>
        <end position="766"/>
    </location>
</feature>
<evidence type="ECO:0000256" key="3">
    <source>
        <dbReference type="SAM" id="Phobius"/>
    </source>
</evidence>
<dbReference type="STRING" id="1447883.A0A2B7WTN5"/>
<keyword evidence="3" id="KW-0472">Membrane</keyword>
<dbReference type="Proteomes" id="UP000224634">
    <property type="component" value="Unassembled WGS sequence"/>
</dbReference>
<feature type="region of interest" description="Disordered" evidence="2">
    <location>
        <begin position="1"/>
        <end position="387"/>
    </location>
</feature>
<feature type="transmembrane region" description="Helical" evidence="3">
    <location>
        <begin position="536"/>
        <end position="562"/>
    </location>
</feature>
<dbReference type="PROSITE" id="PS01186">
    <property type="entry name" value="EGF_2"/>
    <property type="match status" value="1"/>
</dbReference>
<feature type="compositionally biased region" description="Low complexity" evidence="2">
    <location>
        <begin position="208"/>
        <end position="230"/>
    </location>
</feature>
<feature type="compositionally biased region" description="Polar residues" evidence="2">
    <location>
        <begin position="181"/>
        <end position="193"/>
    </location>
</feature>
<evidence type="ECO:0000256" key="1">
    <source>
        <dbReference type="PROSITE-ProRule" id="PRU00076"/>
    </source>
</evidence>
<dbReference type="OrthoDB" id="283575at2759"/>
<accession>A0A2B7WTN5</accession>
<feature type="compositionally biased region" description="Low complexity" evidence="2">
    <location>
        <begin position="742"/>
        <end position="766"/>
    </location>
</feature>
<feature type="compositionally biased region" description="Low complexity" evidence="2">
    <location>
        <begin position="159"/>
        <end position="171"/>
    </location>
</feature>
<dbReference type="PROSITE" id="PS00022">
    <property type="entry name" value="EGF_1"/>
    <property type="match status" value="1"/>
</dbReference>
<feature type="compositionally biased region" description="Polar residues" evidence="2">
    <location>
        <begin position="117"/>
        <end position="137"/>
    </location>
</feature>
<feature type="compositionally biased region" description="Polar residues" evidence="2">
    <location>
        <begin position="30"/>
        <end position="44"/>
    </location>
</feature>
<keyword evidence="3" id="KW-0812">Transmembrane</keyword>
<dbReference type="PANTHER" id="PTHR17178">
    <property type="entry name" value="SECRETORY GRANULE PROTEOGLYCAN CORE PROTEIN"/>
    <property type="match status" value="1"/>
</dbReference>
<feature type="compositionally biased region" description="Basic and acidic residues" evidence="2">
    <location>
        <begin position="694"/>
        <end position="703"/>
    </location>
</feature>
<feature type="compositionally biased region" description="Basic residues" evidence="2">
    <location>
        <begin position="704"/>
        <end position="720"/>
    </location>
</feature>
<feature type="compositionally biased region" description="Polar residues" evidence="2">
    <location>
        <begin position="149"/>
        <end position="158"/>
    </location>
</feature>
<keyword evidence="1" id="KW-0245">EGF-like domain</keyword>
<feature type="compositionally biased region" description="Polar residues" evidence="2">
    <location>
        <begin position="236"/>
        <end position="251"/>
    </location>
</feature>
<proteinExistence type="predicted"/>